<dbReference type="OrthoDB" id="2014278at2759"/>
<reference evidence="1" key="1">
    <citation type="submission" date="2023-05" db="EMBL/GenBank/DDBJ databases">
        <title>Genome and transcriptome analyses reveal genes involved in the formation of fine ridges on petal epidermal cells in Hibiscus trionum.</title>
        <authorList>
            <person name="Koshimizu S."/>
            <person name="Masuda S."/>
            <person name="Ishii T."/>
            <person name="Shirasu K."/>
            <person name="Hoshino A."/>
            <person name="Arita M."/>
        </authorList>
    </citation>
    <scope>NUCLEOTIDE SEQUENCE</scope>
    <source>
        <strain evidence="1">Hamamatsu line</strain>
    </source>
</reference>
<comment type="caution">
    <text evidence="1">The sequence shown here is derived from an EMBL/GenBank/DDBJ whole genome shotgun (WGS) entry which is preliminary data.</text>
</comment>
<accession>A0A9W7M4B1</accession>
<gene>
    <name evidence="1" type="ORF">HRI_002377400</name>
</gene>
<sequence length="247" mass="26860">MATTAVAATVSLKLLVDTKGQRVLYAEAGKDFVDFLFNILLLPVGTVIRLLTKEAMVGSLGNLYRSVENLGDAYIMPKTNRDTLLKPKYSPSSATNVPLLLPTIRSSTKPRIYHCSICRYSSNCRLYYTNDPTTTCPTCSRAMNSRVTLVNPPNKASTSSSSANEGGYVKGVVTYTIMDDLTVTPMSTISSLAMLSKLNVKQVDALEEKVVNVGMKEGLKLLKASLQSTAVLTDVFLSQKAGKKRCR</sequence>
<dbReference type="EMBL" id="BSYR01000022">
    <property type="protein sequence ID" value="GMI87081.1"/>
    <property type="molecule type" value="Genomic_DNA"/>
</dbReference>
<dbReference type="Proteomes" id="UP001165190">
    <property type="component" value="Unassembled WGS sequence"/>
</dbReference>
<dbReference type="AlphaFoldDB" id="A0A9W7M4B1"/>
<evidence type="ECO:0000313" key="2">
    <source>
        <dbReference type="Proteomes" id="UP001165190"/>
    </source>
</evidence>
<dbReference type="Pfam" id="PF05056">
    <property type="entry name" value="DUF674"/>
    <property type="match status" value="1"/>
</dbReference>
<keyword evidence="2" id="KW-1185">Reference proteome</keyword>
<protein>
    <recommendedName>
        <fullName evidence="3">DUF674 domain-containing protein</fullName>
    </recommendedName>
</protein>
<evidence type="ECO:0000313" key="1">
    <source>
        <dbReference type="EMBL" id="GMI87081.1"/>
    </source>
</evidence>
<dbReference type="PANTHER" id="PTHR33103">
    <property type="entry name" value="OS01G0153900 PROTEIN"/>
    <property type="match status" value="1"/>
</dbReference>
<evidence type="ECO:0008006" key="3">
    <source>
        <dbReference type="Google" id="ProtNLM"/>
    </source>
</evidence>
<organism evidence="1 2">
    <name type="scientific">Hibiscus trionum</name>
    <name type="common">Flower of an hour</name>
    <dbReference type="NCBI Taxonomy" id="183268"/>
    <lineage>
        <taxon>Eukaryota</taxon>
        <taxon>Viridiplantae</taxon>
        <taxon>Streptophyta</taxon>
        <taxon>Embryophyta</taxon>
        <taxon>Tracheophyta</taxon>
        <taxon>Spermatophyta</taxon>
        <taxon>Magnoliopsida</taxon>
        <taxon>eudicotyledons</taxon>
        <taxon>Gunneridae</taxon>
        <taxon>Pentapetalae</taxon>
        <taxon>rosids</taxon>
        <taxon>malvids</taxon>
        <taxon>Malvales</taxon>
        <taxon>Malvaceae</taxon>
        <taxon>Malvoideae</taxon>
        <taxon>Hibiscus</taxon>
    </lineage>
</organism>
<dbReference type="InterPro" id="IPR007750">
    <property type="entry name" value="DUF674"/>
</dbReference>
<name>A0A9W7M4B1_HIBTR</name>
<proteinExistence type="predicted"/>
<dbReference type="PANTHER" id="PTHR33103:SF110">
    <property type="entry name" value="DUF674 FAMILY PROTEIN"/>
    <property type="match status" value="1"/>
</dbReference>